<dbReference type="Gene3D" id="1.10.1740.10">
    <property type="match status" value="1"/>
</dbReference>
<dbReference type="GO" id="GO:0016987">
    <property type="term" value="F:sigma factor activity"/>
    <property type="evidence" value="ECO:0007669"/>
    <property type="project" value="UniProtKB-KW"/>
</dbReference>
<dbReference type="RefSeq" id="WP_193907544.1">
    <property type="nucleotide sequence ID" value="NZ_PRDL01000001.1"/>
</dbReference>
<dbReference type="InterPro" id="IPR036388">
    <property type="entry name" value="WH-like_DNA-bd_sf"/>
</dbReference>
<dbReference type="PANTHER" id="PTHR43133:SF63">
    <property type="entry name" value="RNA POLYMERASE SIGMA FACTOR FECI-RELATED"/>
    <property type="match status" value="1"/>
</dbReference>
<keyword evidence="4" id="KW-0804">Transcription</keyword>
<dbReference type="PANTHER" id="PTHR43133">
    <property type="entry name" value="RNA POLYMERASE ECF-TYPE SIGMA FACTO"/>
    <property type="match status" value="1"/>
</dbReference>
<evidence type="ECO:0000259" key="6">
    <source>
        <dbReference type="Pfam" id="PF08281"/>
    </source>
</evidence>
<keyword evidence="3" id="KW-0731">Sigma factor</keyword>
<dbReference type="NCBIfam" id="TIGR02937">
    <property type="entry name" value="sigma70-ECF"/>
    <property type="match status" value="1"/>
</dbReference>
<accession>A0A928V3X5</accession>
<comment type="similarity">
    <text evidence="1">Belongs to the sigma-70 factor family. ECF subfamily.</text>
</comment>
<sequence length="179" mass="20460">MSASTSLQNNLQQHERHQLQQLYRDHFSWLCSWLSKHTRCPEHAADLAHDTFCRVITAAASDALREPRAWLTTTARRLLIDQLRRQEREAACMDYLAVASEGNGEPSLEQAFIARESLETLVSTLDRSSEKQRLAFLMYYVDKQPRKTVAVQLGISPRTLGKYLHQTADRCQPVLAGIH</sequence>
<dbReference type="InterPro" id="IPR039425">
    <property type="entry name" value="RNA_pol_sigma-70-like"/>
</dbReference>
<dbReference type="InterPro" id="IPR013325">
    <property type="entry name" value="RNA_pol_sigma_r2"/>
</dbReference>
<proteinExistence type="inferred from homology"/>
<feature type="domain" description="RNA polymerase sigma-70 region 2" evidence="5">
    <location>
        <begin position="22"/>
        <end position="88"/>
    </location>
</feature>
<dbReference type="InterPro" id="IPR014284">
    <property type="entry name" value="RNA_pol_sigma-70_dom"/>
</dbReference>
<dbReference type="Pfam" id="PF08281">
    <property type="entry name" value="Sigma70_r4_2"/>
    <property type="match status" value="1"/>
</dbReference>
<keyword evidence="8" id="KW-1185">Reference proteome</keyword>
<dbReference type="GO" id="GO:0006352">
    <property type="term" value="P:DNA-templated transcription initiation"/>
    <property type="evidence" value="ECO:0007669"/>
    <property type="project" value="InterPro"/>
</dbReference>
<reference evidence="7" key="1">
    <citation type="submission" date="2018-07" db="EMBL/GenBank/DDBJ databases">
        <title>Genome assembly of strain Ka43.</title>
        <authorList>
            <person name="Kukolya J."/>
            <person name="Nagy I."/>
            <person name="Horvath B."/>
            <person name="Toth A."/>
        </authorList>
    </citation>
    <scope>NUCLEOTIDE SEQUENCE</scope>
    <source>
        <strain evidence="7">KB43</strain>
    </source>
</reference>
<protein>
    <submittedName>
        <fullName evidence="7">RNA polymerase subunit sigma</fullName>
    </submittedName>
</protein>
<dbReference type="SUPFAM" id="SSF88946">
    <property type="entry name" value="Sigma2 domain of RNA polymerase sigma factors"/>
    <property type="match status" value="1"/>
</dbReference>
<evidence type="ECO:0000256" key="2">
    <source>
        <dbReference type="ARBA" id="ARBA00023015"/>
    </source>
</evidence>
<dbReference type="SUPFAM" id="SSF88659">
    <property type="entry name" value="Sigma3 and sigma4 domains of RNA polymerase sigma factors"/>
    <property type="match status" value="1"/>
</dbReference>
<evidence type="ECO:0000256" key="1">
    <source>
        <dbReference type="ARBA" id="ARBA00010641"/>
    </source>
</evidence>
<organism evidence="7 8">
    <name type="scientific">Cellvibrio polysaccharolyticus</name>
    <dbReference type="NCBI Taxonomy" id="2082724"/>
    <lineage>
        <taxon>Bacteria</taxon>
        <taxon>Pseudomonadati</taxon>
        <taxon>Pseudomonadota</taxon>
        <taxon>Gammaproteobacteria</taxon>
        <taxon>Cellvibrionales</taxon>
        <taxon>Cellvibrionaceae</taxon>
        <taxon>Cellvibrio</taxon>
    </lineage>
</organism>
<dbReference type="Pfam" id="PF04542">
    <property type="entry name" value="Sigma70_r2"/>
    <property type="match status" value="1"/>
</dbReference>
<name>A0A928V3X5_9GAMM</name>
<dbReference type="InterPro" id="IPR007627">
    <property type="entry name" value="RNA_pol_sigma70_r2"/>
</dbReference>
<evidence type="ECO:0000256" key="4">
    <source>
        <dbReference type="ARBA" id="ARBA00023163"/>
    </source>
</evidence>
<dbReference type="Proteomes" id="UP000652567">
    <property type="component" value="Unassembled WGS sequence"/>
</dbReference>
<dbReference type="Gene3D" id="1.10.10.10">
    <property type="entry name" value="Winged helix-like DNA-binding domain superfamily/Winged helix DNA-binding domain"/>
    <property type="match status" value="1"/>
</dbReference>
<keyword evidence="2" id="KW-0805">Transcription regulation</keyword>
<feature type="domain" description="RNA polymerase sigma factor 70 region 4 type 2" evidence="6">
    <location>
        <begin position="129"/>
        <end position="167"/>
    </location>
</feature>
<dbReference type="GO" id="GO:0003677">
    <property type="term" value="F:DNA binding"/>
    <property type="evidence" value="ECO:0007669"/>
    <property type="project" value="InterPro"/>
</dbReference>
<evidence type="ECO:0000313" key="8">
    <source>
        <dbReference type="Proteomes" id="UP000652567"/>
    </source>
</evidence>
<dbReference type="AlphaFoldDB" id="A0A928V3X5"/>
<evidence type="ECO:0000259" key="5">
    <source>
        <dbReference type="Pfam" id="PF04542"/>
    </source>
</evidence>
<gene>
    <name evidence="7" type="ORF">C4F51_04535</name>
</gene>
<evidence type="ECO:0000256" key="3">
    <source>
        <dbReference type="ARBA" id="ARBA00023082"/>
    </source>
</evidence>
<evidence type="ECO:0000313" key="7">
    <source>
        <dbReference type="EMBL" id="MBE8716451.1"/>
    </source>
</evidence>
<comment type="caution">
    <text evidence="7">The sequence shown here is derived from an EMBL/GenBank/DDBJ whole genome shotgun (WGS) entry which is preliminary data.</text>
</comment>
<dbReference type="EMBL" id="PRDL01000001">
    <property type="protein sequence ID" value="MBE8716451.1"/>
    <property type="molecule type" value="Genomic_DNA"/>
</dbReference>
<dbReference type="InterPro" id="IPR013324">
    <property type="entry name" value="RNA_pol_sigma_r3/r4-like"/>
</dbReference>
<dbReference type="InterPro" id="IPR013249">
    <property type="entry name" value="RNA_pol_sigma70_r4_t2"/>
</dbReference>